<dbReference type="CDD" id="cd03357">
    <property type="entry name" value="LbH_MAT_GAT"/>
    <property type="match status" value="1"/>
</dbReference>
<dbReference type="PANTHER" id="PTHR23416">
    <property type="entry name" value="SIALIC ACID SYNTHASE-RELATED"/>
    <property type="match status" value="1"/>
</dbReference>
<keyword evidence="3" id="KW-1133">Transmembrane helix</keyword>
<keyword evidence="3" id="KW-0472">Membrane</keyword>
<sequence length="343" mass="36746">MAMDLPEDADAVHAAGVAFPAGNDDFRAARDRCAQACRRFNETPEDSPGELRSSRFLDITRPARDRSDDSSAAITHDMTFRNPALKAQTPFVKPPFYVDYGLRVRIGGSTFVNRGCLIMDTPVADVIIGERCNIGPNCCIVSVGHALRAEERSGKQNSIGKPITIGDHVWLGANVTVLGGVTIGDGAVIGAGSVVTKNIPPATMAFGVPARVVQDLNALPVGAADYSATVNTLTEAMTHDRQIDRKEELELARLNRILIAIQQQKKEALQHQKGNGVLPSDRPSGPHQPDTPVRSPSWPALAYTIIALILGCILVWGVVMFGMLLSSERYATTGLGPPPLPLV</sequence>
<dbReference type="InterPro" id="IPR051159">
    <property type="entry name" value="Hexapeptide_acetyltransf"/>
</dbReference>
<dbReference type="PROSITE" id="PS00101">
    <property type="entry name" value="HEXAPEP_TRANSFERASES"/>
    <property type="match status" value="1"/>
</dbReference>
<comment type="caution">
    <text evidence="4">The sequence shown here is derived from an EMBL/GenBank/DDBJ whole genome shotgun (WGS) entry which is preliminary data.</text>
</comment>
<dbReference type="EMBL" id="JAULSU010000007">
    <property type="protein sequence ID" value="KAK0611359.1"/>
    <property type="molecule type" value="Genomic_DNA"/>
</dbReference>
<accession>A0AA39TL55</accession>
<name>A0AA39TL55_9PEZI</name>
<dbReference type="InterPro" id="IPR001451">
    <property type="entry name" value="Hexapep"/>
</dbReference>
<dbReference type="PANTHER" id="PTHR23416:SF54">
    <property type="entry name" value="ACETYLTRANSFERASE, CYSE_LACA_LPXA_NODL FAMILY (AFU_ORTHOLOGUE AFUA_2G08430)-RELATED"/>
    <property type="match status" value="1"/>
</dbReference>
<feature type="region of interest" description="Disordered" evidence="2">
    <location>
        <begin position="270"/>
        <end position="294"/>
    </location>
</feature>
<keyword evidence="1" id="KW-0808">Transferase</keyword>
<evidence type="ECO:0000256" key="1">
    <source>
        <dbReference type="ARBA" id="ARBA00022679"/>
    </source>
</evidence>
<reference evidence="4" key="1">
    <citation type="submission" date="2023-06" db="EMBL/GenBank/DDBJ databases">
        <title>Genome-scale phylogeny and comparative genomics of the fungal order Sordariales.</title>
        <authorList>
            <consortium name="Lawrence Berkeley National Laboratory"/>
            <person name="Hensen N."/>
            <person name="Bonometti L."/>
            <person name="Westerberg I."/>
            <person name="Brannstrom I.O."/>
            <person name="Guillou S."/>
            <person name="Cros-Aarteil S."/>
            <person name="Calhoun S."/>
            <person name="Haridas S."/>
            <person name="Kuo A."/>
            <person name="Mondo S."/>
            <person name="Pangilinan J."/>
            <person name="Riley R."/>
            <person name="Labutti K."/>
            <person name="Andreopoulos B."/>
            <person name="Lipzen A."/>
            <person name="Chen C."/>
            <person name="Yanf M."/>
            <person name="Daum C."/>
            <person name="Ng V."/>
            <person name="Clum A."/>
            <person name="Steindorff A."/>
            <person name="Ohm R."/>
            <person name="Martin F."/>
            <person name="Silar P."/>
            <person name="Natvig D."/>
            <person name="Lalanne C."/>
            <person name="Gautier V."/>
            <person name="Ament-Velasquez S.L."/>
            <person name="Kruys A."/>
            <person name="Hutchinson M.I."/>
            <person name="Powell A.J."/>
            <person name="Barry K."/>
            <person name="Miller A.N."/>
            <person name="Grigoriev I.V."/>
            <person name="Debuchy R."/>
            <person name="Gladieux P."/>
            <person name="Thoren M.H."/>
            <person name="Johannesson H."/>
        </authorList>
    </citation>
    <scope>NUCLEOTIDE SEQUENCE</scope>
    <source>
        <strain evidence="4">CBS 606.72</strain>
    </source>
</reference>
<evidence type="ECO:0000256" key="3">
    <source>
        <dbReference type="SAM" id="Phobius"/>
    </source>
</evidence>
<keyword evidence="5" id="KW-1185">Reference proteome</keyword>
<dbReference type="AlphaFoldDB" id="A0AA39TL55"/>
<dbReference type="InterPro" id="IPR011004">
    <property type="entry name" value="Trimer_LpxA-like_sf"/>
</dbReference>
<dbReference type="Pfam" id="PF00132">
    <property type="entry name" value="Hexapep"/>
    <property type="match status" value="1"/>
</dbReference>
<feature type="transmembrane region" description="Helical" evidence="3">
    <location>
        <begin position="300"/>
        <end position="325"/>
    </location>
</feature>
<evidence type="ECO:0000313" key="4">
    <source>
        <dbReference type="EMBL" id="KAK0611359.1"/>
    </source>
</evidence>
<dbReference type="GO" id="GO:0008374">
    <property type="term" value="F:O-acyltransferase activity"/>
    <property type="evidence" value="ECO:0007669"/>
    <property type="project" value="TreeGrafter"/>
</dbReference>
<evidence type="ECO:0000313" key="5">
    <source>
        <dbReference type="Proteomes" id="UP001175000"/>
    </source>
</evidence>
<dbReference type="Proteomes" id="UP001175000">
    <property type="component" value="Unassembled WGS sequence"/>
</dbReference>
<dbReference type="SUPFAM" id="SSF51161">
    <property type="entry name" value="Trimeric LpxA-like enzymes"/>
    <property type="match status" value="1"/>
</dbReference>
<proteinExistence type="predicted"/>
<evidence type="ECO:0000256" key="2">
    <source>
        <dbReference type="SAM" id="MobiDB-lite"/>
    </source>
</evidence>
<protein>
    <submittedName>
        <fullName evidence="4">Trimeric LpxA-like protein</fullName>
    </submittedName>
</protein>
<dbReference type="InterPro" id="IPR018357">
    <property type="entry name" value="Hexapep_transf_CS"/>
</dbReference>
<dbReference type="Pfam" id="PF14602">
    <property type="entry name" value="Hexapep_2"/>
    <property type="match status" value="1"/>
</dbReference>
<gene>
    <name evidence="4" type="ORF">B0T14DRAFT_326531</name>
</gene>
<organism evidence="4 5">
    <name type="scientific">Immersiella caudata</name>
    <dbReference type="NCBI Taxonomy" id="314043"/>
    <lineage>
        <taxon>Eukaryota</taxon>
        <taxon>Fungi</taxon>
        <taxon>Dikarya</taxon>
        <taxon>Ascomycota</taxon>
        <taxon>Pezizomycotina</taxon>
        <taxon>Sordariomycetes</taxon>
        <taxon>Sordariomycetidae</taxon>
        <taxon>Sordariales</taxon>
        <taxon>Lasiosphaeriaceae</taxon>
        <taxon>Immersiella</taxon>
    </lineage>
</organism>
<dbReference type="Gene3D" id="2.160.10.10">
    <property type="entry name" value="Hexapeptide repeat proteins"/>
    <property type="match status" value="1"/>
</dbReference>
<keyword evidence="3" id="KW-0812">Transmembrane</keyword>